<dbReference type="PANTHER" id="PTHR42756">
    <property type="entry name" value="TRANSCRIPTIONAL REGULATOR, MARR"/>
    <property type="match status" value="1"/>
</dbReference>
<organism evidence="6 7">
    <name type="scientific">Rhizobium lusitanum</name>
    <dbReference type="NCBI Taxonomy" id="293958"/>
    <lineage>
        <taxon>Bacteria</taxon>
        <taxon>Pseudomonadati</taxon>
        <taxon>Pseudomonadota</taxon>
        <taxon>Alphaproteobacteria</taxon>
        <taxon>Hyphomicrobiales</taxon>
        <taxon>Rhizobiaceae</taxon>
        <taxon>Rhizobium/Agrobacterium group</taxon>
        <taxon>Rhizobium</taxon>
    </lineage>
</organism>
<protein>
    <submittedName>
        <fullName evidence="6">MarR family transcriptional regulator</fullName>
    </submittedName>
</protein>
<dbReference type="PANTHER" id="PTHR42756:SF1">
    <property type="entry name" value="TRANSCRIPTIONAL REPRESSOR OF EMRAB OPERON"/>
    <property type="match status" value="1"/>
</dbReference>
<dbReference type="Proteomes" id="UP000483035">
    <property type="component" value="Unassembled WGS sequence"/>
</dbReference>
<evidence type="ECO:0000313" key="6">
    <source>
        <dbReference type="EMBL" id="NEI73485.1"/>
    </source>
</evidence>
<keyword evidence="2" id="KW-0238">DNA-binding</keyword>
<keyword evidence="4" id="KW-0472">Membrane</keyword>
<dbReference type="EMBL" id="WUEY01000019">
    <property type="protein sequence ID" value="NEI73485.1"/>
    <property type="molecule type" value="Genomic_DNA"/>
</dbReference>
<dbReference type="Pfam" id="PF01047">
    <property type="entry name" value="MarR"/>
    <property type="match status" value="1"/>
</dbReference>
<sequence>MADSKPKATEQDMSEIKTPSILPMSQSFGNSLRHVNRLIQRDLGARIAPLGITLGQWYALRTLWYSDGLTQVELAQKSGIAGPAMVIAVRALLAIGLVTRRRHSSDKRKYIISLTEKGRRMEEPALQAAINANCDALDGVSSADIEVAMRVLAKAYDNLTAVGIPVAAEDGVDAMIE</sequence>
<evidence type="ECO:0000259" key="5">
    <source>
        <dbReference type="PROSITE" id="PS50995"/>
    </source>
</evidence>
<accession>A0A6L9UBW2</accession>
<dbReference type="PROSITE" id="PS50995">
    <property type="entry name" value="HTH_MARR_2"/>
    <property type="match status" value="1"/>
</dbReference>
<dbReference type="Gene3D" id="1.10.10.10">
    <property type="entry name" value="Winged helix-like DNA-binding domain superfamily/Winged helix DNA-binding domain"/>
    <property type="match status" value="1"/>
</dbReference>
<proteinExistence type="predicted"/>
<gene>
    <name evidence="6" type="ORF">GR212_28430</name>
</gene>
<evidence type="ECO:0000256" key="2">
    <source>
        <dbReference type="ARBA" id="ARBA00023125"/>
    </source>
</evidence>
<name>A0A6L9UBW2_9HYPH</name>
<keyword evidence="4" id="KW-1133">Transmembrane helix</keyword>
<dbReference type="PRINTS" id="PR00598">
    <property type="entry name" value="HTHMARR"/>
</dbReference>
<dbReference type="SUPFAM" id="SSF46785">
    <property type="entry name" value="Winged helix' DNA-binding domain"/>
    <property type="match status" value="1"/>
</dbReference>
<keyword evidence="4" id="KW-0812">Transmembrane</keyword>
<dbReference type="GO" id="GO:0003700">
    <property type="term" value="F:DNA-binding transcription factor activity"/>
    <property type="evidence" value="ECO:0007669"/>
    <property type="project" value="InterPro"/>
</dbReference>
<dbReference type="InterPro" id="IPR036388">
    <property type="entry name" value="WH-like_DNA-bd_sf"/>
</dbReference>
<dbReference type="SMART" id="SM00347">
    <property type="entry name" value="HTH_MARR"/>
    <property type="match status" value="1"/>
</dbReference>
<feature type="domain" description="HTH marR-type" evidence="5">
    <location>
        <begin position="25"/>
        <end position="157"/>
    </location>
</feature>
<feature type="transmembrane region" description="Helical" evidence="4">
    <location>
        <begin position="80"/>
        <end position="99"/>
    </location>
</feature>
<evidence type="ECO:0000256" key="4">
    <source>
        <dbReference type="SAM" id="Phobius"/>
    </source>
</evidence>
<dbReference type="InterPro" id="IPR036390">
    <property type="entry name" value="WH_DNA-bd_sf"/>
</dbReference>
<feature type="transmembrane region" description="Helical" evidence="4">
    <location>
        <begin position="43"/>
        <end position="60"/>
    </location>
</feature>
<comment type="caution">
    <text evidence="6">The sequence shown here is derived from an EMBL/GenBank/DDBJ whole genome shotgun (WGS) entry which is preliminary data.</text>
</comment>
<keyword evidence="3" id="KW-0804">Transcription</keyword>
<reference evidence="6 7" key="1">
    <citation type="submission" date="2019-12" db="EMBL/GenBank/DDBJ databases">
        <title>Rhizobium genotypes associated with high levels of biological nitrogen fixation by grain legumes in a temperate-maritime cropping system.</title>
        <authorList>
            <person name="Maluk M."/>
            <person name="Francesc Ferrando Molina F."/>
            <person name="Lopez Del Egido L."/>
            <person name="Lafos M."/>
            <person name="Langarica-Fuentes A."/>
            <person name="Gebre Yohannes G."/>
            <person name="Young M.W."/>
            <person name="Martin P."/>
            <person name="Gantlett R."/>
            <person name="Kenicer G."/>
            <person name="Hawes C."/>
            <person name="Begg G.S."/>
            <person name="Quilliam R.S."/>
            <person name="Squire G.R."/>
            <person name="Poole P.S."/>
            <person name="Young P.W."/>
            <person name="Iannetta P.M."/>
            <person name="James E.K."/>
        </authorList>
    </citation>
    <scope>NUCLEOTIDE SEQUENCE [LARGE SCALE GENOMIC DNA]</scope>
    <source>
        <strain evidence="6 7">JHI1118</strain>
    </source>
</reference>
<dbReference type="RefSeq" id="WP_163991856.1">
    <property type="nucleotide sequence ID" value="NZ_WUEY01000019.1"/>
</dbReference>
<evidence type="ECO:0000313" key="7">
    <source>
        <dbReference type="Proteomes" id="UP000483035"/>
    </source>
</evidence>
<dbReference type="AlphaFoldDB" id="A0A6L9UBW2"/>
<dbReference type="GO" id="GO:0003677">
    <property type="term" value="F:DNA binding"/>
    <property type="evidence" value="ECO:0007669"/>
    <property type="project" value="UniProtKB-KW"/>
</dbReference>
<evidence type="ECO:0000256" key="1">
    <source>
        <dbReference type="ARBA" id="ARBA00023015"/>
    </source>
</evidence>
<evidence type="ECO:0000256" key="3">
    <source>
        <dbReference type="ARBA" id="ARBA00023163"/>
    </source>
</evidence>
<keyword evidence="1" id="KW-0805">Transcription regulation</keyword>
<dbReference type="InterPro" id="IPR000835">
    <property type="entry name" value="HTH_MarR-typ"/>
</dbReference>